<dbReference type="GO" id="GO:0007166">
    <property type="term" value="P:cell surface receptor signaling pathway"/>
    <property type="evidence" value="ECO:0007669"/>
    <property type="project" value="InterPro"/>
</dbReference>
<dbReference type="Pfam" id="PF16489">
    <property type="entry name" value="GAIN"/>
    <property type="match status" value="1"/>
</dbReference>
<keyword evidence="7" id="KW-0675">Receptor</keyword>
<dbReference type="AlphaFoldDB" id="B3RJG3"/>
<evidence type="ECO:0000256" key="5">
    <source>
        <dbReference type="ARBA" id="ARBA00023040"/>
    </source>
</evidence>
<evidence type="ECO:0000256" key="6">
    <source>
        <dbReference type="ARBA" id="ARBA00023136"/>
    </source>
</evidence>
<dbReference type="InterPro" id="IPR036179">
    <property type="entry name" value="Ig-like_dom_sf"/>
</dbReference>
<keyword evidence="4 9" id="KW-1133">Transmembrane helix</keyword>
<dbReference type="InterPro" id="IPR007110">
    <property type="entry name" value="Ig-like_dom"/>
</dbReference>
<dbReference type="PROSITE" id="PS50261">
    <property type="entry name" value="G_PROTEIN_RECEP_F2_4"/>
    <property type="match status" value="1"/>
</dbReference>
<feature type="domain" description="Ig-like" evidence="12">
    <location>
        <begin position="18"/>
        <end position="115"/>
    </location>
</feature>
<dbReference type="GO" id="GO:0005886">
    <property type="term" value="C:plasma membrane"/>
    <property type="evidence" value="ECO:0000318"/>
    <property type="project" value="GO_Central"/>
</dbReference>
<feature type="domain" description="G-protein coupled receptors family 2 profile 1" evidence="10">
    <location>
        <begin position="403"/>
        <end position="487"/>
    </location>
</feature>
<comment type="subcellular location">
    <subcellularLocation>
        <location evidence="1">Membrane</location>
        <topology evidence="1">Multi-pass membrane protein</topology>
    </subcellularLocation>
</comment>
<evidence type="ECO:0000256" key="3">
    <source>
        <dbReference type="ARBA" id="ARBA00022729"/>
    </source>
</evidence>
<feature type="domain" description="G-protein coupled receptors family 2 profile 2" evidence="11">
    <location>
        <begin position="696"/>
        <end position="810"/>
    </location>
</feature>
<keyword evidence="2 9" id="KW-0812">Transmembrane</keyword>
<dbReference type="KEGG" id="tad:TRIADDRAFT_52615"/>
<feature type="transmembrane region" description="Helical" evidence="9">
    <location>
        <begin position="774"/>
        <end position="802"/>
    </location>
</feature>
<sequence length="810" mass="90947">MLAFLLGFVQLQSQVPDPPVIRYIRGKNILYWENLTLHCAVSGAKPLTVQWMKDDHVIPSKGPVHLDQHTTNCLDDINCTIATLRVDSLSSKEVGDYICASTNKDNNASARIYVKKQRIFNGVSQVSSSVLVEKASLIHMQAIVRDLCSRKTHFLFCKLDNYQIIPTETVIINFIALTPFEVRKEDLTRRDRTTQINGIYVNIDSIGYQEIYDLYEAEKNISIFDFWNAIYVPVQNFEVAQGFTVNLRCQTQPVRHGKLTWWRGDTQLHNVPNKIDIFHGENHTVLTIHQFEEIDDEIYTCAIKSMNRVDKIQVKVNYNPEIRRPIVQSYPATVFEGETATVRCDVNNNVPGVTKVLLPVQFSWFINGEEIFNSRQYIIKYEKLSSELSIIAIQFSAQPVNITCEASNKIGGSSIKTKITTLSKAVKEVCQPLEEDRVIWPLTRVGEKASSNCPPGAAGVAVRECIKRSDGEILFGDADFTDCVSAEFAQLLSQTDKNLTVEAAAGAVRKLVNITESSNSMLGGDLIATNSIMKKIADSGNNKNDIPLEESDNMVKVANNVLNLKNSIAWQNVQKKQVGSMTVTENLEKFGFNINITVNKNVTIDTENIGDRKSVTVVNAAYKSLNRLLPNSVACDDSQNLGNVKTCVNSMIISSTTDAPQHDNFAEPVEITLSHNTLYTKDRFEKVDCVFWDKNLKYLKRVQAVFHLNLSLTLLLANLLLLTGLDKVNSTNFCIAVAFTLHFLFLSAFMWMLMEAANIYFMVNDVFSNRMTKLRYYIALSYGLPLLTATIVIAAIGSTLGLKYYTNKYA</sequence>
<name>B3RJG3_TRIAD</name>
<dbReference type="SMART" id="SM00409">
    <property type="entry name" value="IG"/>
    <property type="match status" value="3"/>
</dbReference>
<dbReference type="EMBL" id="DS985241">
    <property type="protein sequence ID" value="EDV29091.1"/>
    <property type="molecule type" value="Genomic_DNA"/>
</dbReference>
<feature type="transmembrane region" description="Helical" evidence="9">
    <location>
        <begin position="704"/>
        <end position="721"/>
    </location>
</feature>
<dbReference type="InterPro" id="IPR003599">
    <property type="entry name" value="Ig_sub"/>
</dbReference>
<dbReference type="Gene3D" id="1.20.1070.10">
    <property type="entry name" value="Rhodopsin 7-helix transmembrane proteins"/>
    <property type="match status" value="1"/>
</dbReference>
<dbReference type="eggNOG" id="KOG4193">
    <property type="taxonomic scope" value="Eukaryota"/>
</dbReference>
<dbReference type="HOGENOM" id="CLU_348304_0_0_1"/>
<dbReference type="PANTHER" id="PTHR12011:SF347">
    <property type="entry name" value="FI21270P1-RELATED"/>
    <property type="match status" value="1"/>
</dbReference>
<dbReference type="GeneID" id="6749508"/>
<proteinExistence type="predicted"/>
<keyword evidence="5" id="KW-0297">G-protein coupled receptor</keyword>
<keyword evidence="8" id="KW-0807">Transducer</keyword>
<evidence type="ECO:0008006" key="15">
    <source>
        <dbReference type="Google" id="ProtNLM"/>
    </source>
</evidence>
<evidence type="ECO:0000313" key="13">
    <source>
        <dbReference type="EMBL" id="EDV29091.1"/>
    </source>
</evidence>
<dbReference type="PROSITE" id="PS50227">
    <property type="entry name" value="G_PROTEIN_RECEP_F2_3"/>
    <property type="match status" value="1"/>
</dbReference>
<feature type="domain" description="Ig-like" evidence="12">
    <location>
        <begin position="325"/>
        <end position="420"/>
    </location>
</feature>
<evidence type="ECO:0000256" key="7">
    <source>
        <dbReference type="ARBA" id="ARBA00023170"/>
    </source>
</evidence>
<evidence type="ECO:0000259" key="10">
    <source>
        <dbReference type="PROSITE" id="PS50227"/>
    </source>
</evidence>
<dbReference type="PANTHER" id="PTHR12011">
    <property type="entry name" value="ADHESION G-PROTEIN COUPLED RECEPTOR"/>
    <property type="match status" value="1"/>
</dbReference>
<dbReference type="InterPro" id="IPR017981">
    <property type="entry name" value="GPCR_2-like_7TM"/>
</dbReference>
<dbReference type="RefSeq" id="XP_002108293.1">
    <property type="nucleotide sequence ID" value="XM_002108257.1"/>
</dbReference>
<protein>
    <recommendedName>
        <fullName evidence="15">Ig-like domain-containing protein</fullName>
    </recommendedName>
</protein>
<dbReference type="Pfam" id="PF07679">
    <property type="entry name" value="I-set"/>
    <property type="match status" value="2"/>
</dbReference>
<evidence type="ECO:0000313" key="14">
    <source>
        <dbReference type="Proteomes" id="UP000009022"/>
    </source>
</evidence>
<evidence type="ECO:0000256" key="4">
    <source>
        <dbReference type="ARBA" id="ARBA00022989"/>
    </source>
</evidence>
<dbReference type="InterPro" id="IPR013783">
    <property type="entry name" value="Ig-like_fold"/>
</dbReference>
<dbReference type="SUPFAM" id="SSF48726">
    <property type="entry name" value="Immunoglobulin"/>
    <property type="match status" value="3"/>
</dbReference>
<dbReference type="STRING" id="10228.B3RJG3"/>
<keyword evidence="14" id="KW-1185">Reference proteome</keyword>
<reference evidence="13 14" key="1">
    <citation type="journal article" date="2008" name="Nature">
        <title>The Trichoplax genome and the nature of placozoans.</title>
        <authorList>
            <person name="Srivastava M."/>
            <person name="Begovic E."/>
            <person name="Chapman J."/>
            <person name="Putnam N.H."/>
            <person name="Hellsten U."/>
            <person name="Kawashima T."/>
            <person name="Kuo A."/>
            <person name="Mitros T."/>
            <person name="Salamov A."/>
            <person name="Carpenter M.L."/>
            <person name="Signorovitch A.Y."/>
            <person name="Moreno M.A."/>
            <person name="Kamm K."/>
            <person name="Grimwood J."/>
            <person name="Schmutz J."/>
            <person name="Shapiro H."/>
            <person name="Grigoriev I.V."/>
            <person name="Buss L.W."/>
            <person name="Schierwater B."/>
            <person name="Dellaporta S.L."/>
            <person name="Rokhsar D.S."/>
        </authorList>
    </citation>
    <scope>NUCLEOTIDE SEQUENCE [LARGE SCALE GENOMIC DNA]</scope>
    <source>
        <strain evidence="13 14">Grell-BS-1999</strain>
    </source>
</reference>
<dbReference type="GO" id="GO:0004930">
    <property type="term" value="F:G protein-coupled receptor activity"/>
    <property type="evidence" value="ECO:0007669"/>
    <property type="project" value="UniProtKB-KW"/>
</dbReference>
<evidence type="ECO:0000256" key="1">
    <source>
        <dbReference type="ARBA" id="ARBA00004141"/>
    </source>
</evidence>
<dbReference type="Pfam" id="PF00002">
    <property type="entry name" value="7tm_2"/>
    <property type="match status" value="1"/>
</dbReference>
<evidence type="ECO:0000256" key="2">
    <source>
        <dbReference type="ARBA" id="ARBA00022692"/>
    </source>
</evidence>
<evidence type="ECO:0000259" key="12">
    <source>
        <dbReference type="PROSITE" id="PS50835"/>
    </source>
</evidence>
<dbReference type="PhylomeDB" id="B3RJG3"/>
<dbReference type="InterPro" id="IPR036445">
    <property type="entry name" value="GPCR_2_extracell_dom_sf"/>
</dbReference>
<evidence type="ECO:0000256" key="8">
    <source>
        <dbReference type="ARBA" id="ARBA00023224"/>
    </source>
</evidence>
<keyword evidence="6 9" id="KW-0472">Membrane</keyword>
<dbReference type="InterPro" id="IPR013098">
    <property type="entry name" value="Ig_I-set"/>
</dbReference>
<dbReference type="CDD" id="cd00096">
    <property type="entry name" value="Ig"/>
    <property type="match status" value="1"/>
</dbReference>
<organism evidence="13 14">
    <name type="scientific">Trichoplax adhaerens</name>
    <name type="common">Trichoplax reptans</name>
    <dbReference type="NCBI Taxonomy" id="10228"/>
    <lineage>
        <taxon>Eukaryota</taxon>
        <taxon>Metazoa</taxon>
        <taxon>Placozoa</taxon>
        <taxon>Uniplacotomia</taxon>
        <taxon>Trichoplacea</taxon>
        <taxon>Trichoplacidae</taxon>
        <taxon>Trichoplax</taxon>
    </lineage>
</organism>
<dbReference type="InParanoid" id="B3RJG3"/>
<accession>B3RJG3</accession>
<dbReference type="InterPro" id="IPR000832">
    <property type="entry name" value="GPCR_2_secretin-like"/>
</dbReference>
<dbReference type="Gene3D" id="2.60.40.10">
    <property type="entry name" value="Immunoglobulins"/>
    <property type="match status" value="3"/>
</dbReference>
<dbReference type="InterPro" id="IPR032471">
    <property type="entry name" value="AGRL2-4_GAIN_subdom_A"/>
</dbReference>
<gene>
    <name evidence="13" type="ORF">TRIADDRAFT_52615</name>
</gene>
<keyword evidence="3" id="KW-0732">Signal</keyword>
<dbReference type="OrthoDB" id="6425827at2759"/>
<dbReference type="InterPro" id="IPR001879">
    <property type="entry name" value="GPCR_2_extracellular_dom"/>
</dbReference>
<feature type="domain" description="Ig-like" evidence="12">
    <location>
        <begin position="228"/>
        <end position="317"/>
    </location>
</feature>
<evidence type="ECO:0000256" key="9">
    <source>
        <dbReference type="SAM" id="Phobius"/>
    </source>
</evidence>
<dbReference type="CTD" id="6749508"/>
<evidence type="ECO:0000259" key="11">
    <source>
        <dbReference type="PROSITE" id="PS50261"/>
    </source>
</evidence>
<feature type="transmembrane region" description="Helical" evidence="9">
    <location>
        <begin position="733"/>
        <end position="754"/>
    </location>
</feature>
<dbReference type="Gene3D" id="1.25.40.610">
    <property type="match status" value="1"/>
</dbReference>
<dbReference type="PROSITE" id="PS50835">
    <property type="entry name" value="IG_LIKE"/>
    <property type="match status" value="3"/>
</dbReference>
<dbReference type="Gene3D" id="4.10.1240.10">
    <property type="entry name" value="GPCR, family 2, extracellular hormone receptor domain"/>
    <property type="match status" value="1"/>
</dbReference>
<dbReference type="Proteomes" id="UP000009022">
    <property type="component" value="Unassembled WGS sequence"/>
</dbReference>